<dbReference type="SUPFAM" id="SSF48452">
    <property type="entry name" value="TPR-like"/>
    <property type="match status" value="1"/>
</dbReference>
<keyword evidence="3 5" id="KW-0238">DNA-binding</keyword>
<dbReference type="RefSeq" id="WP_212010251.1">
    <property type="nucleotide sequence ID" value="NZ_JAAFYZ010000053.1"/>
</dbReference>
<gene>
    <name evidence="7" type="ORF">KGQ19_17515</name>
</gene>
<evidence type="ECO:0000256" key="3">
    <source>
        <dbReference type="ARBA" id="ARBA00023125"/>
    </source>
</evidence>
<dbReference type="InterPro" id="IPR011990">
    <property type="entry name" value="TPR-like_helical_dom_sf"/>
</dbReference>
<evidence type="ECO:0000256" key="4">
    <source>
        <dbReference type="ARBA" id="ARBA00023163"/>
    </source>
</evidence>
<evidence type="ECO:0000256" key="5">
    <source>
        <dbReference type="PROSITE-ProRule" id="PRU01091"/>
    </source>
</evidence>
<evidence type="ECO:0000313" key="7">
    <source>
        <dbReference type="EMBL" id="MBS2548670.1"/>
    </source>
</evidence>
<keyword evidence="4" id="KW-0804">Transcription</keyword>
<proteinExistence type="inferred from homology"/>
<organism evidence="7 8">
    <name type="scientific">Catenulispora pinistramenti</name>
    <dbReference type="NCBI Taxonomy" id="2705254"/>
    <lineage>
        <taxon>Bacteria</taxon>
        <taxon>Bacillati</taxon>
        <taxon>Actinomycetota</taxon>
        <taxon>Actinomycetes</taxon>
        <taxon>Catenulisporales</taxon>
        <taxon>Catenulisporaceae</taxon>
        <taxon>Catenulispora</taxon>
    </lineage>
</organism>
<dbReference type="Pfam" id="PF03704">
    <property type="entry name" value="BTAD"/>
    <property type="match status" value="1"/>
</dbReference>
<dbReference type="InterPro" id="IPR036388">
    <property type="entry name" value="WH-like_DNA-bd_sf"/>
</dbReference>
<dbReference type="InterPro" id="IPR051677">
    <property type="entry name" value="AfsR-DnrI-RedD_regulator"/>
</dbReference>
<comment type="similarity">
    <text evidence="1">Belongs to the AfsR/DnrI/RedD regulatory family.</text>
</comment>
<sequence length="277" mass="30447">MEISILGPVSIVHDGIHREIKASKVRALLATLALEPGRAVARVELAEELWAGQPMRNTHNALQVTATRVRKILDTAGGASVGALLRAVPKGYLLDLPAGWIDSNRFLDTAAQGTAQLTKSPLHAAELLESSLRLWRGPALLDAGDGMRCRGAAALLDERRLVAWEDLITARIALGQERETVPELQQLTARYPLRERFCELLMLALYRTGRQSEALEAYAITRRHLDEQLGVRPGDGLLRRQAQILEQAPDLHDLSAVWTERELSASRSATVGSRTHS</sequence>
<accession>A0ABS5KRM9</accession>
<dbReference type="InterPro" id="IPR016032">
    <property type="entry name" value="Sig_transdc_resp-reg_C-effctor"/>
</dbReference>
<dbReference type="PANTHER" id="PTHR35807:SF1">
    <property type="entry name" value="TRANSCRIPTIONAL REGULATOR REDD"/>
    <property type="match status" value="1"/>
</dbReference>
<reference evidence="7 8" key="1">
    <citation type="submission" date="2020-02" db="EMBL/GenBank/DDBJ databases">
        <title>Acidophilic actinobacteria isolated from forest soil.</title>
        <authorList>
            <person name="Golinska P."/>
        </authorList>
    </citation>
    <scope>NUCLEOTIDE SEQUENCE [LARGE SCALE GENOMIC DNA]</scope>
    <source>
        <strain evidence="7 8">NL8</strain>
    </source>
</reference>
<protein>
    <submittedName>
        <fullName evidence="7">AfsR/SARP family transcriptional regulator</fullName>
    </submittedName>
</protein>
<dbReference type="PANTHER" id="PTHR35807">
    <property type="entry name" value="TRANSCRIPTIONAL REGULATOR REDD-RELATED"/>
    <property type="match status" value="1"/>
</dbReference>
<feature type="domain" description="OmpR/PhoB-type" evidence="6">
    <location>
        <begin position="1"/>
        <end position="96"/>
    </location>
</feature>
<keyword evidence="8" id="KW-1185">Reference proteome</keyword>
<dbReference type="EMBL" id="JAAFYZ010000053">
    <property type="protein sequence ID" value="MBS2548670.1"/>
    <property type="molecule type" value="Genomic_DNA"/>
</dbReference>
<dbReference type="InterPro" id="IPR001867">
    <property type="entry name" value="OmpR/PhoB-type_DNA-bd"/>
</dbReference>
<evidence type="ECO:0000256" key="2">
    <source>
        <dbReference type="ARBA" id="ARBA00023015"/>
    </source>
</evidence>
<dbReference type="PROSITE" id="PS51755">
    <property type="entry name" value="OMPR_PHOB"/>
    <property type="match status" value="1"/>
</dbReference>
<evidence type="ECO:0000313" key="8">
    <source>
        <dbReference type="Proteomes" id="UP000730482"/>
    </source>
</evidence>
<dbReference type="Proteomes" id="UP000730482">
    <property type="component" value="Unassembled WGS sequence"/>
</dbReference>
<dbReference type="CDD" id="cd15831">
    <property type="entry name" value="BTAD"/>
    <property type="match status" value="1"/>
</dbReference>
<dbReference type="SUPFAM" id="SSF46894">
    <property type="entry name" value="C-terminal effector domain of the bipartite response regulators"/>
    <property type="match status" value="1"/>
</dbReference>
<evidence type="ECO:0000259" key="6">
    <source>
        <dbReference type="PROSITE" id="PS51755"/>
    </source>
</evidence>
<dbReference type="SMART" id="SM01043">
    <property type="entry name" value="BTAD"/>
    <property type="match status" value="1"/>
</dbReference>
<dbReference type="InterPro" id="IPR005158">
    <property type="entry name" value="BTAD"/>
</dbReference>
<evidence type="ECO:0000256" key="1">
    <source>
        <dbReference type="ARBA" id="ARBA00005820"/>
    </source>
</evidence>
<comment type="caution">
    <text evidence="7">The sequence shown here is derived from an EMBL/GenBank/DDBJ whole genome shotgun (WGS) entry which is preliminary data.</text>
</comment>
<dbReference type="SMART" id="SM00862">
    <property type="entry name" value="Trans_reg_C"/>
    <property type="match status" value="1"/>
</dbReference>
<keyword evidence="2" id="KW-0805">Transcription regulation</keyword>
<feature type="DNA-binding region" description="OmpR/PhoB-type" evidence="5">
    <location>
        <begin position="1"/>
        <end position="96"/>
    </location>
</feature>
<name>A0ABS5KRM9_9ACTN</name>
<dbReference type="Gene3D" id="1.25.40.10">
    <property type="entry name" value="Tetratricopeptide repeat domain"/>
    <property type="match status" value="1"/>
</dbReference>
<dbReference type="Pfam" id="PF00486">
    <property type="entry name" value="Trans_reg_C"/>
    <property type="match status" value="1"/>
</dbReference>
<dbReference type="Gene3D" id="1.10.10.10">
    <property type="entry name" value="Winged helix-like DNA-binding domain superfamily/Winged helix DNA-binding domain"/>
    <property type="match status" value="1"/>
</dbReference>